<organism evidence="16 17">
    <name type="scientific">Electrophorus voltai</name>
    <dbReference type="NCBI Taxonomy" id="2609070"/>
    <lineage>
        <taxon>Eukaryota</taxon>
        <taxon>Metazoa</taxon>
        <taxon>Chordata</taxon>
        <taxon>Craniata</taxon>
        <taxon>Vertebrata</taxon>
        <taxon>Euteleostomi</taxon>
        <taxon>Actinopterygii</taxon>
        <taxon>Neopterygii</taxon>
        <taxon>Teleostei</taxon>
        <taxon>Ostariophysi</taxon>
        <taxon>Gymnotiformes</taxon>
        <taxon>Gymnotoidei</taxon>
        <taxon>Gymnotidae</taxon>
        <taxon>Electrophorus</taxon>
    </lineage>
</organism>
<evidence type="ECO:0000256" key="1">
    <source>
        <dbReference type="ARBA" id="ARBA00004603"/>
    </source>
</evidence>
<dbReference type="SMART" id="SM00175">
    <property type="entry name" value="RAB"/>
    <property type="match status" value="1"/>
</dbReference>
<comment type="subcellular location">
    <subcellularLocation>
        <location evidence="1">Late endosome</location>
    </subcellularLocation>
    <subcellularLocation>
        <location evidence="2">Membrane</location>
        <topology evidence="2">Lipid-anchor</topology>
    </subcellularLocation>
</comment>
<evidence type="ECO:0000256" key="8">
    <source>
        <dbReference type="ARBA" id="ARBA00022801"/>
    </source>
</evidence>
<keyword evidence="5" id="KW-0488">Methylation</keyword>
<dbReference type="GO" id="GO:0005770">
    <property type="term" value="C:late endosome"/>
    <property type="evidence" value="ECO:0007669"/>
    <property type="project" value="UniProtKB-SubCell"/>
</dbReference>
<dbReference type="EC" id="3.6.5.2" evidence="4"/>
<evidence type="ECO:0000256" key="11">
    <source>
        <dbReference type="ARBA" id="ARBA00023136"/>
    </source>
</evidence>
<dbReference type="SMART" id="SM00173">
    <property type="entry name" value="RAS"/>
    <property type="match status" value="1"/>
</dbReference>
<evidence type="ECO:0000256" key="12">
    <source>
        <dbReference type="ARBA" id="ARBA00023157"/>
    </source>
</evidence>
<dbReference type="GO" id="GO:0003925">
    <property type="term" value="F:G protein activity"/>
    <property type="evidence" value="ECO:0007669"/>
    <property type="project" value="UniProtKB-EC"/>
</dbReference>
<keyword evidence="13" id="KW-0449">Lipoprotein</keyword>
<dbReference type="Gene3D" id="3.40.50.300">
    <property type="entry name" value="P-loop containing nucleotide triphosphate hydrolases"/>
    <property type="match status" value="1"/>
</dbReference>
<evidence type="ECO:0000313" key="16">
    <source>
        <dbReference type="EMBL" id="KAK1784737.1"/>
    </source>
</evidence>
<evidence type="ECO:0000256" key="10">
    <source>
        <dbReference type="ARBA" id="ARBA00023134"/>
    </source>
</evidence>
<keyword evidence="12" id="KW-1015">Disulfide bond</keyword>
<evidence type="ECO:0000256" key="7">
    <source>
        <dbReference type="ARBA" id="ARBA00022753"/>
    </source>
</evidence>
<evidence type="ECO:0000256" key="14">
    <source>
        <dbReference type="ARBA" id="ARBA00023289"/>
    </source>
</evidence>
<dbReference type="Proteomes" id="UP001239994">
    <property type="component" value="Unassembled WGS sequence"/>
</dbReference>
<dbReference type="InterPro" id="IPR041837">
    <property type="entry name" value="Rab27a/b"/>
</dbReference>
<protein>
    <recommendedName>
        <fullName evidence="4">small monomeric GTPase</fullName>
        <ecNumber evidence="4">3.6.5.2</ecNumber>
    </recommendedName>
</protein>
<proteinExistence type="inferred from homology"/>
<evidence type="ECO:0000256" key="15">
    <source>
        <dbReference type="ARBA" id="ARBA00047660"/>
    </source>
</evidence>
<gene>
    <name evidence="16" type="ORF">P4O66_003409</name>
</gene>
<dbReference type="SMART" id="SM00174">
    <property type="entry name" value="RHO"/>
    <property type="match status" value="1"/>
</dbReference>
<evidence type="ECO:0000256" key="5">
    <source>
        <dbReference type="ARBA" id="ARBA00022481"/>
    </source>
</evidence>
<dbReference type="PROSITE" id="PS51420">
    <property type="entry name" value="RHO"/>
    <property type="match status" value="1"/>
</dbReference>
<evidence type="ECO:0000256" key="3">
    <source>
        <dbReference type="ARBA" id="ARBA00006270"/>
    </source>
</evidence>
<dbReference type="InterPro" id="IPR027417">
    <property type="entry name" value="P-loop_NTPase"/>
</dbReference>
<comment type="similarity">
    <text evidence="3">Belongs to the small GTPase superfamily. Rab family.</text>
</comment>
<dbReference type="InterPro" id="IPR005225">
    <property type="entry name" value="Small_GTP-bd"/>
</dbReference>
<dbReference type="CDD" id="cd04127">
    <property type="entry name" value="Rab27A"/>
    <property type="match status" value="1"/>
</dbReference>
<evidence type="ECO:0000256" key="9">
    <source>
        <dbReference type="ARBA" id="ARBA00022990"/>
    </source>
</evidence>
<dbReference type="EMBL" id="JAROKS010000026">
    <property type="protein sequence ID" value="KAK1784737.1"/>
    <property type="molecule type" value="Genomic_DNA"/>
</dbReference>
<keyword evidence="11" id="KW-0472">Membrane</keyword>
<dbReference type="FunFam" id="3.40.50.300:FF:000402">
    <property type="entry name" value="Ras-related protein Rab-27A"/>
    <property type="match status" value="1"/>
</dbReference>
<evidence type="ECO:0000256" key="4">
    <source>
        <dbReference type="ARBA" id="ARBA00011984"/>
    </source>
</evidence>
<dbReference type="SUPFAM" id="SSF52540">
    <property type="entry name" value="P-loop containing nucleoside triphosphate hydrolases"/>
    <property type="match status" value="1"/>
</dbReference>
<reference evidence="16" key="1">
    <citation type="submission" date="2023-03" db="EMBL/GenBank/DDBJ databases">
        <title>Electrophorus voltai genome.</title>
        <authorList>
            <person name="Bian C."/>
        </authorList>
    </citation>
    <scope>NUCLEOTIDE SEQUENCE</scope>
    <source>
        <strain evidence="16">CB-2022</strain>
        <tissue evidence="16">Muscle</tissue>
    </source>
</reference>
<sequence length="643" mass="70872">MSPGAVHWTLRHSGFSSSKMEPCPLTFLLPSAPCQAALTMSDGDYDYLIKFLALGDSGVGKTSFLYQYTDGKFNSKFITTVGIDFREKRVVYKSNSTDGTTVRGQRIHIQLWDTAGQERFRSLTTAFFRDAMGFLLLFDLTNEQSFLNVRNWMSQLQMHAYCENPDIVLCGNKCDLEDQRAVREEEARELAAKYGIPYFETSAANGENVGRAVEVLLDLIMKRMERCVDRSWIPDGTLRSNGHSGSEMMPLPPNSWVSPLLSLLCCVSLLAVSLCQYTVSVCQLAVLVCQLAVSLCQYTVSLCQYTVSMCQLAVSLCQYTVSVCQLTVSMCQLAVSVCQYTVSVCQYTVSLCQYTVSMCQYTVSMCQLAVSLCQYTVSVCQLTVSMCQYTVSVCQYTVSLCQYTVSMCQYTVSMCQLAVSVCQYTVSMCQLAVSVCQYTVSLCQYTVSMCQLTVSVCQLTVSMCQLTVSVCQLTVSMCQLAVSLCQYTVSVCQLTVSVCQLAVSLCQYTVSVCQLTVSMCQLTVSMCQLTVSVCQLAVLVCLLAVSLHAEASLVKCSIVQALTWPDDTFPKVQQFIITDILQLHRDSAPLILCPSRPSANPELLLSPSHPWADLNTVPLERTGSCSVLLLMQKEKPVACGAVL</sequence>
<dbReference type="InterPro" id="IPR001806">
    <property type="entry name" value="Small_GTPase"/>
</dbReference>
<dbReference type="PROSITE" id="PS51419">
    <property type="entry name" value="RAB"/>
    <property type="match status" value="1"/>
</dbReference>
<dbReference type="NCBIfam" id="TIGR00231">
    <property type="entry name" value="small_GTP"/>
    <property type="match status" value="1"/>
</dbReference>
<dbReference type="PRINTS" id="PR00449">
    <property type="entry name" value="RASTRNSFRMNG"/>
</dbReference>
<name>A0AAD8YPD2_9TELE</name>
<dbReference type="PROSITE" id="PS51421">
    <property type="entry name" value="RAS"/>
    <property type="match status" value="1"/>
</dbReference>
<dbReference type="GO" id="GO:0016020">
    <property type="term" value="C:membrane"/>
    <property type="evidence" value="ECO:0007669"/>
    <property type="project" value="UniProtKB-SubCell"/>
</dbReference>
<keyword evidence="7" id="KW-0967">Endosome</keyword>
<accession>A0AAD8YPD2</accession>
<evidence type="ECO:0000313" key="17">
    <source>
        <dbReference type="Proteomes" id="UP001239994"/>
    </source>
</evidence>
<dbReference type="GO" id="GO:0005525">
    <property type="term" value="F:GTP binding"/>
    <property type="evidence" value="ECO:0007669"/>
    <property type="project" value="UniProtKB-KW"/>
</dbReference>
<evidence type="ECO:0000256" key="13">
    <source>
        <dbReference type="ARBA" id="ARBA00023288"/>
    </source>
</evidence>
<keyword evidence="17" id="KW-1185">Reference proteome</keyword>
<dbReference type="Pfam" id="PF00071">
    <property type="entry name" value="Ras"/>
    <property type="match status" value="1"/>
</dbReference>
<comment type="caution">
    <text evidence="16">The sequence shown here is derived from an EMBL/GenBank/DDBJ whole genome shotgun (WGS) entry which is preliminary data.</text>
</comment>
<dbReference type="InterPro" id="IPR050305">
    <property type="entry name" value="Small_GTPase_Rab"/>
</dbReference>
<keyword evidence="14" id="KW-0636">Prenylation</keyword>
<dbReference type="AlphaFoldDB" id="A0AAD8YPD2"/>
<evidence type="ECO:0000256" key="6">
    <source>
        <dbReference type="ARBA" id="ARBA00022741"/>
    </source>
</evidence>
<keyword evidence="6" id="KW-0547">Nucleotide-binding</keyword>
<evidence type="ECO:0000256" key="2">
    <source>
        <dbReference type="ARBA" id="ARBA00004635"/>
    </source>
</evidence>
<keyword evidence="8" id="KW-0378">Hydrolase</keyword>
<keyword evidence="10" id="KW-0342">GTP-binding</keyword>
<keyword evidence="9" id="KW-0007">Acetylation</keyword>
<dbReference type="SMART" id="SM00176">
    <property type="entry name" value="RAN"/>
    <property type="match status" value="1"/>
</dbReference>
<dbReference type="PANTHER" id="PTHR47980">
    <property type="entry name" value="LD44762P"/>
    <property type="match status" value="1"/>
</dbReference>
<comment type="catalytic activity">
    <reaction evidence="15">
        <text>GTP + H2O = GDP + phosphate + H(+)</text>
        <dbReference type="Rhea" id="RHEA:19669"/>
        <dbReference type="ChEBI" id="CHEBI:15377"/>
        <dbReference type="ChEBI" id="CHEBI:15378"/>
        <dbReference type="ChEBI" id="CHEBI:37565"/>
        <dbReference type="ChEBI" id="CHEBI:43474"/>
        <dbReference type="ChEBI" id="CHEBI:58189"/>
        <dbReference type="EC" id="3.6.5.2"/>
    </reaction>
    <physiologicalReaction direction="left-to-right" evidence="15">
        <dbReference type="Rhea" id="RHEA:19670"/>
    </physiologicalReaction>
</comment>